<reference evidence="2" key="1">
    <citation type="journal article" date="2017" name="Nature">
        <title>The sunflower genome provides insights into oil metabolism, flowering and Asterid evolution.</title>
        <authorList>
            <person name="Badouin H."/>
            <person name="Gouzy J."/>
            <person name="Grassa C.J."/>
            <person name="Murat F."/>
            <person name="Staton S.E."/>
            <person name="Cottret L."/>
            <person name="Lelandais-Briere C."/>
            <person name="Owens G.L."/>
            <person name="Carrere S."/>
            <person name="Mayjonade B."/>
            <person name="Legrand L."/>
            <person name="Gill N."/>
            <person name="Kane N.C."/>
            <person name="Bowers J.E."/>
            <person name="Hubner S."/>
            <person name="Bellec A."/>
            <person name="Berard A."/>
            <person name="Berges H."/>
            <person name="Blanchet N."/>
            <person name="Boniface M.C."/>
            <person name="Brunel D."/>
            <person name="Catrice O."/>
            <person name="Chaidir N."/>
            <person name="Claudel C."/>
            <person name="Donnadieu C."/>
            <person name="Faraut T."/>
            <person name="Fievet G."/>
            <person name="Helmstetter N."/>
            <person name="King M."/>
            <person name="Knapp S.J."/>
            <person name="Lai Z."/>
            <person name="Le Paslier M.C."/>
            <person name="Lippi Y."/>
            <person name="Lorenzon L."/>
            <person name="Mandel J.R."/>
            <person name="Marage G."/>
            <person name="Marchand G."/>
            <person name="Marquand E."/>
            <person name="Bret-Mestries E."/>
            <person name="Morien E."/>
            <person name="Nambeesan S."/>
            <person name="Nguyen T."/>
            <person name="Pegot-Espagnet P."/>
            <person name="Pouilly N."/>
            <person name="Raftis F."/>
            <person name="Sallet E."/>
            <person name="Schiex T."/>
            <person name="Thomas J."/>
            <person name="Vandecasteele C."/>
            <person name="Vares D."/>
            <person name="Vear F."/>
            <person name="Vautrin S."/>
            <person name="Crespi M."/>
            <person name="Mangin B."/>
            <person name="Burke J.M."/>
            <person name="Salse J."/>
            <person name="Munos S."/>
            <person name="Vincourt P."/>
            <person name="Rieseberg L.H."/>
            <person name="Langlade N.B."/>
        </authorList>
    </citation>
    <scope>NUCLEOTIDE SEQUENCE</scope>
    <source>
        <tissue evidence="2">Leaves</tissue>
    </source>
</reference>
<gene>
    <name evidence="2" type="ORF">HanXRQr2_Chr08g0337701</name>
</gene>
<feature type="transmembrane region" description="Helical" evidence="1">
    <location>
        <begin position="15"/>
        <end position="35"/>
    </location>
</feature>
<protein>
    <submittedName>
        <fullName evidence="2">Uncharacterized protein</fullName>
    </submittedName>
</protein>
<name>A0A9K3IEJ2_HELAN</name>
<dbReference type="Proteomes" id="UP000215914">
    <property type="component" value="Unassembled WGS sequence"/>
</dbReference>
<reference evidence="2" key="2">
    <citation type="submission" date="2020-06" db="EMBL/GenBank/DDBJ databases">
        <title>Helianthus annuus Genome sequencing and assembly Release 2.</title>
        <authorList>
            <person name="Gouzy J."/>
            <person name="Langlade N."/>
            <person name="Munos S."/>
        </authorList>
    </citation>
    <scope>NUCLEOTIDE SEQUENCE</scope>
    <source>
        <tissue evidence="2">Leaves</tissue>
    </source>
</reference>
<keyword evidence="3" id="KW-1185">Reference proteome</keyword>
<dbReference type="EMBL" id="MNCJ02000323">
    <property type="protein sequence ID" value="KAF5795272.1"/>
    <property type="molecule type" value="Genomic_DNA"/>
</dbReference>
<accession>A0A9K3IEJ2</accession>
<evidence type="ECO:0000256" key="1">
    <source>
        <dbReference type="SAM" id="Phobius"/>
    </source>
</evidence>
<evidence type="ECO:0000313" key="3">
    <source>
        <dbReference type="Proteomes" id="UP000215914"/>
    </source>
</evidence>
<dbReference type="AlphaFoldDB" id="A0A9K3IEJ2"/>
<dbReference type="Gramene" id="mRNA:HanXRQr2_Chr08g0337701">
    <property type="protein sequence ID" value="mRNA:HanXRQr2_Chr08g0337701"/>
    <property type="gene ID" value="HanXRQr2_Chr08g0337701"/>
</dbReference>
<keyword evidence="1" id="KW-0472">Membrane</keyword>
<evidence type="ECO:0000313" key="2">
    <source>
        <dbReference type="EMBL" id="KAF5795272.1"/>
    </source>
</evidence>
<proteinExistence type="predicted"/>
<keyword evidence="1" id="KW-1133">Transmembrane helix</keyword>
<sequence length="74" mass="8552">MFFSLSITKLNELPWTLGVLNGAAATILILLGSHFQQSYEERMHNKYSHFQDQSRAIKISRYSLIMSQTLTNFL</sequence>
<keyword evidence="1" id="KW-0812">Transmembrane</keyword>
<organism evidence="2 3">
    <name type="scientific">Helianthus annuus</name>
    <name type="common">Common sunflower</name>
    <dbReference type="NCBI Taxonomy" id="4232"/>
    <lineage>
        <taxon>Eukaryota</taxon>
        <taxon>Viridiplantae</taxon>
        <taxon>Streptophyta</taxon>
        <taxon>Embryophyta</taxon>
        <taxon>Tracheophyta</taxon>
        <taxon>Spermatophyta</taxon>
        <taxon>Magnoliopsida</taxon>
        <taxon>eudicotyledons</taxon>
        <taxon>Gunneridae</taxon>
        <taxon>Pentapetalae</taxon>
        <taxon>asterids</taxon>
        <taxon>campanulids</taxon>
        <taxon>Asterales</taxon>
        <taxon>Asteraceae</taxon>
        <taxon>Asteroideae</taxon>
        <taxon>Heliantheae alliance</taxon>
        <taxon>Heliantheae</taxon>
        <taxon>Helianthus</taxon>
    </lineage>
</organism>
<comment type="caution">
    <text evidence="2">The sequence shown here is derived from an EMBL/GenBank/DDBJ whole genome shotgun (WGS) entry which is preliminary data.</text>
</comment>